<evidence type="ECO:0000313" key="2">
    <source>
        <dbReference type="Proteomes" id="UP000054217"/>
    </source>
</evidence>
<sequence length="59" mass="6318">MINNSARRPHGASHLAVPKIATLKMLPSLFCYTSMPQLHSSLTIGGSLNASYTMSSVLD</sequence>
<dbReference type="Proteomes" id="UP000054217">
    <property type="component" value="Unassembled WGS sequence"/>
</dbReference>
<dbReference type="AlphaFoldDB" id="A0A0C3ND58"/>
<organism evidence="1 2">
    <name type="scientific">Pisolithus tinctorius Marx 270</name>
    <dbReference type="NCBI Taxonomy" id="870435"/>
    <lineage>
        <taxon>Eukaryota</taxon>
        <taxon>Fungi</taxon>
        <taxon>Dikarya</taxon>
        <taxon>Basidiomycota</taxon>
        <taxon>Agaricomycotina</taxon>
        <taxon>Agaricomycetes</taxon>
        <taxon>Agaricomycetidae</taxon>
        <taxon>Boletales</taxon>
        <taxon>Sclerodermatineae</taxon>
        <taxon>Pisolithaceae</taxon>
        <taxon>Pisolithus</taxon>
    </lineage>
</organism>
<evidence type="ECO:0000313" key="1">
    <source>
        <dbReference type="EMBL" id="KIN99044.1"/>
    </source>
</evidence>
<keyword evidence="2" id="KW-1185">Reference proteome</keyword>
<dbReference type="InParanoid" id="A0A0C3ND58"/>
<accession>A0A0C3ND58</accession>
<reference evidence="2" key="2">
    <citation type="submission" date="2015-01" db="EMBL/GenBank/DDBJ databases">
        <title>Evolutionary Origins and Diversification of the Mycorrhizal Mutualists.</title>
        <authorList>
            <consortium name="DOE Joint Genome Institute"/>
            <consortium name="Mycorrhizal Genomics Consortium"/>
            <person name="Kohler A."/>
            <person name="Kuo A."/>
            <person name="Nagy L.G."/>
            <person name="Floudas D."/>
            <person name="Copeland A."/>
            <person name="Barry K.W."/>
            <person name="Cichocki N."/>
            <person name="Veneault-Fourrey C."/>
            <person name="LaButti K."/>
            <person name="Lindquist E.A."/>
            <person name="Lipzen A."/>
            <person name="Lundell T."/>
            <person name="Morin E."/>
            <person name="Murat C."/>
            <person name="Riley R."/>
            <person name="Ohm R."/>
            <person name="Sun H."/>
            <person name="Tunlid A."/>
            <person name="Henrissat B."/>
            <person name="Grigoriev I.V."/>
            <person name="Hibbett D.S."/>
            <person name="Martin F."/>
        </authorList>
    </citation>
    <scope>NUCLEOTIDE SEQUENCE [LARGE SCALE GENOMIC DNA]</scope>
    <source>
        <strain evidence="2">Marx 270</strain>
    </source>
</reference>
<proteinExistence type="predicted"/>
<gene>
    <name evidence="1" type="ORF">M404DRAFT_1005017</name>
</gene>
<protein>
    <submittedName>
        <fullName evidence="1">Uncharacterized protein</fullName>
    </submittedName>
</protein>
<dbReference type="HOGENOM" id="CLU_2961837_0_0_1"/>
<reference evidence="1 2" key="1">
    <citation type="submission" date="2014-04" db="EMBL/GenBank/DDBJ databases">
        <authorList>
            <consortium name="DOE Joint Genome Institute"/>
            <person name="Kuo A."/>
            <person name="Kohler A."/>
            <person name="Costa M.D."/>
            <person name="Nagy L.G."/>
            <person name="Floudas D."/>
            <person name="Copeland A."/>
            <person name="Barry K.W."/>
            <person name="Cichocki N."/>
            <person name="Veneault-Fourrey C."/>
            <person name="LaButti K."/>
            <person name="Lindquist E.A."/>
            <person name="Lipzen A."/>
            <person name="Lundell T."/>
            <person name="Morin E."/>
            <person name="Murat C."/>
            <person name="Sun H."/>
            <person name="Tunlid A."/>
            <person name="Henrissat B."/>
            <person name="Grigoriev I.V."/>
            <person name="Hibbett D.S."/>
            <person name="Martin F."/>
            <person name="Nordberg H.P."/>
            <person name="Cantor M.N."/>
            <person name="Hua S.X."/>
        </authorList>
    </citation>
    <scope>NUCLEOTIDE SEQUENCE [LARGE SCALE GENOMIC DNA]</scope>
    <source>
        <strain evidence="1 2">Marx 270</strain>
    </source>
</reference>
<name>A0A0C3ND58_PISTI</name>
<dbReference type="EMBL" id="KN832009">
    <property type="protein sequence ID" value="KIN99044.1"/>
    <property type="molecule type" value="Genomic_DNA"/>
</dbReference>